<sequence length="316" mass="35643">MRAATGTGHATSKDDDRKTSTNRLKNAEKSQNGKPKDDKSNRGREEFRKLINFYHQVIVDRLFDEDFDDLEKSPYLEASLQADRSGSTLLHSLVSQMGEEERVLSEEALDYIQRTVLENPRVFTSENNYNATPIIEAAKAHTYILFLVLDLLLSEPTRAELRSHPKSCDGDEICSLRDVDVPDAIRLHLSRQSNKQNECPPTPPPDSEPHVTGWVCPYLNVDIDQVLEEDQKLRDALIAALAPVGQSQKLFEGLITVRNFDITGKHIDLEAIKVLLDLIPEEVFLGQSTDDYTPVQRAVLLIDKESLDLTTLFGFI</sequence>
<feature type="compositionally biased region" description="Polar residues" evidence="1">
    <location>
        <begin position="21"/>
        <end position="33"/>
    </location>
</feature>
<feature type="compositionally biased region" description="Polar residues" evidence="1">
    <location>
        <begin position="190"/>
        <end position="199"/>
    </location>
</feature>
<dbReference type="Proteomes" id="UP000254937">
    <property type="component" value="Unassembled WGS sequence"/>
</dbReference>
<reference evidence="2 3" key="1">
    <citation type="submission" date="2018-07" db="EMBL/GenBank/DDBJ databases">
        <title>Section-level genome sequencing of Aspergillus section Nigri to investigate inter- and intra-species variation.</title>
        <authorList>
            <consortium name="DOE Joint Genome Institute"/>
            <person name="Vesth T.C."/>
            <person name="Nybo J.L."/>
            <person name="Theobald S."/>
            <person name="Frisvad J.C."/>
            <person name="Larsen T.O."/>
            <person name="Nielsen K.F."/>
            <person name="Hoof J.B."/>
            <person name="Brandl J."/>
            <person name="Salamov A."/>
            <person name="Riley R."/>
            <person name="Gladden J.M."/>
            <person name="Phatale P."/>
            <person name="Nielsen M.T."/>
            <person name="Lyhne E.K."/>
            <person name="Kogle M.E."/>
            <person name="Strasser K."/>
            <person name="McDonnell E."/>
            <person name="Barry K."/>
            <person name="Clum A."/>
            <person name="Chen C."/>
            <person name="Nolan M."/>
            <person name="Sandor L."/>
            <person name="Kuo A."/>
            <person name="Lipzen A."/>
            <person name="Hainaut M."/>
            <person name="Drula E."/>
            <person name="Tsang A."/>
            <person name="Magnuson J.K."/>
            <person name="Henrissat B."/>
            <person name="Wiebenga A."/>
            <person name="Simmons B.A."/>
            <person name="Makela M.R."/>
            <person name="De vries R.P."/>
            <person name="Grigoriev I.V."/>
            <person name="Mortensen U.H."/>
            <person name="Baker S.E."/>
            <person name="Andersen M.R."/>
        </authorList>
    </citation>
    <scope>NUCLEOTIDE SEQUENCE [LARGE SCALE GENOMIC DNA]</scope>
    <source>
        <strain evidence="2 3">ATCC 13157</strain>
    </source>
</reference>
<protein>
    <submittedName>
        <fullName evidence="2">Uncharacterized protein</fullName>
    </submittedName>
</protein>
<dbReference type="AlphaFoldDB" id="A0A370PQD6"/>
<evidence type="ECO:0000313" key="3">
    <source>
        <dbReference type="Proteomes" id="UP000254937"/>
    </source>
</evidence>
<evidence type="ECO:0000313" key="2">
    <source>
        <dbReference type="EMBL" id="RDK44408.1"/>
    </source>
</evidence>
<proteinExistence type="predicted"/>
<gene>
    <name evidence="2" type="ORF">M752DRAFT_139604</name>
</gene>
<accession>A0A370PQD6</accession>
<dbReference type="EMBL" id="KZ851849">
    <property type="protein sequence ID" value="RDK44408.1"/>
    <property type="molecule type" value="Genomic_DNA"/>
</dbReference>
<evidence type="ECO:0000256" key="1">
    <source>
        <dbReference type="SAM" id="MobiDB-lite"/>
    </source>
</evidence>
<name>A0A370PQD6_ASPPH</name>
<organism evidence="2 3">
    <name type="scientific">Aspergillus phoenicis ATCC 13157</name>
    <dbReference type="NCBI Taxonomy" id="1353007"/>
    <lineage>
        <taxon>Eukaryota</taxon>
        <taxon>Fungi</taxon>
        <taxon>Dikarya</taxon>
        <taxon>Ascomycota</taxon>
        <taxon>Pezizomycotina</taxon>
        <taxon>Eurotiomycetes</taxon>
        <taxon>Eurotiomycetidae</taxon>
        <taxon>Eurotiales</taxon>
        <taxon>Aspergillaceae</taxon>
        <taxon>Aspergillus</taxon>
    </lineage>
</organism>
<feature type="region of interest" description="Disordered" evidence="1">
    <location>
        <begin position="1"/>
        <end position="42"/>
    </location>
</feature>
<keyword evidence="3" id="KW-1185">Reference proteome</keyword>
<feature type="region of interest" description="Disordered" evidence="1">
    <location>
        <begin position="190"/>
        <end position="209"/>
    </location>
</feature>